<evidence type="ECO:0000313" key="5">
    <source>
        <dbReference type="Proteomes" id="UP001165679"/>
    </source>
</evidence>
<dbReference type="CDD" id="cd00796">
    <property type="entry name" value="INT_Rci_Hp1_C"/>
    <property type="match status" value="1"/>
</dbReference>
<dbReference type="InterPro" id="IPR011010">
    <property type="entry name" value="DNA_brk_join_enz"/>
</dbReference>
<keyword evidence="2" id="KW-0233">DNA recombination</keyword>
<dbReference type="PANTHER" id="PTHR30349:SF94">
    <property type="entry name" value="INTEGRASE_RECOMBINASE HI_1414-RELATED"/>
    <property type="match status" value="1"/>
</dbReference>
<feature type="domain" description="Tyr recombinase" evidence="3">
    <location>
        <begin position="118"/>
        <end position="313"/>
    </location>
</feature>
<protein>
    <submittedName>
        <fullName evidence="4">Site-specific integrase</fullName>
    </submittedName>
</protein>
<evidence type="ECO:0000256" key="2">
    <source>
        <dbReference type="ARBA" id="ARBA00023172"/>
    </source>
</evidence>
<gene>
    <name evidence="4" type="ORF">OL599_10255</name>
</gene>
<dbReference type="AlphaFoldDB" id="A0AA41YM13"/>
<keyword evidence="5" id="KW-1185">Reference proteome</keyword>
<dbReference type="GO" id="GO:0003677">
    <property type="term" value="F:DNA binding"/>
    <property type="evidence" value="ECO:0007669"/>
    <property type="project" value="InterPro"/>
</dbReference>
<dbReference type="InterPro" id="IPR013762">
    <property type="entry name" value="Integrase-like_cat_sf"/>
</dbReference>
<dbReference type="InterPro" id="IPR002104">
    <property type="entry name" value="Integrase_catalytic"/>
</dbReference>
<reference evidence="4" key="1">
    <citation type="submission" date="2022-09" db="EMBL/GenBank/DDBJ databases">
        <title>Rhodovastum sp. nov. RN2-1 isolated from soil in Seongnam, South Korea.</title>
        <authorList>
            <person name="Le N.T."/>
        </authorList>
    </citation>
    <scope>NUCLEOTIDE SEQUENCE</scope>
    <source>
        <strain evidence="4">RN2-1</strain>
    </source>
</reference>
<dbReference type="Proteomes" id="UP001165679">
    <property type="component" value="Unassembled WGS sequence"/>
</dbReference>
<dbReference type="PROSITE" id="PS51898">
    <property type="entry name" value="TYR_RECOMBINASE"/>
    <property type="match status" value="1"/>
</dbReference>
<dbReference type="InterPro" id="IPR050090">
    <property type="entry name" value="Tyrosine_recombinase_XerCD"/>
</dbReference>
<name>A0AA41YM13_9PROT</name>
<sequence>MQDGGLRRGAEEDRLGHIPAILGDFIADVVLSKLTSKSVVGFRDRQQSLYAPSTVVKRLNLLATVLNWARKDPWYLPLAVNPASADLVERPSDADAKRDRRLLVVSRAQLRHAAARGEEPPKNEEEYLYDAVARSENKWDIWLVKWAIAQAMRQGESFALRWHDVDLDAKIVTGRGRHNRGTKNAKHRKERGPELRPLMPQAIAVLEAVMPVGGLQPSALVFPAGSQMAFRVRFARLLARARVRHIPAPLKELGYLSDLTYHDLRHESASRLAEIYKNPLDLMRITGHLDLKSLNRYYQPNLIHGSRNLQSPEPIEQRSVAELPPLFVPPVTTFRRQRSPAQPVPFAYPSGECREM</sequence>
<dbReference type="GO" id="GO:0006310">
    <property type="term" value="P:DNA recombination"/>
    <property type="evidence" value="ECO:0007669"/>
    <property type="project" value="UniProtKB-KW"/>
</dbReference>
<dbReference type="Gene3D" id="1.10.443.10">
    <property type="entry name" value="Intergrase catalytic core"/>
    <property type="match status" value="1"/>
</dbReference>
<reference evidence="4" key="2">
    <citation type="submission" date="2022-10" db="EMBL/GenBank/DDBJ databases">
        <authorList>
            <person name="Trinh H.N."/>
        </authorList>
    </citation>
    <scope>NUCLEOTIDE SEQUENCE</scope>
    <source>
        <strain evidence="4">RN2-1</strain>
    </source>
</reference>
<dbReference type="EMBL" id="JAPDNT010000006">
    <property type="protein sequence ID" value="MCW3474956.1"/>
    <property type="molecule type" value="Genomic_DNA"/>
</dbReference>
<accession>A0AA41YM13</accession>
<proteinExistence type="predicted"/>
<organism evidence="4 5">
    <name type="scientific">Limobrevibacterium gyesilva</name>
    <dbReference type="NCBI Taxonomy" id="2991712"/>
    <lineage>
        <taxon>Bacteria</taxon>
        <taxon>Pseudomonadati</taxon>
        <taxon>Pseudomonadota</taxon>
        <taxon>Alphaproteobacteria</taxon>
        <taxon>Acetobacterales</taxon>
        <taxon>Acetobacteraceae</taxon>
        <taxon>Limobrevibacterium</taxon>
    </lineage>
</organism>
<evidence type="ECO:0000259" key="3">
    <source>
        <dbReference type="PROSITE" id="PS51898"/>
    </source>
</evidence>
<evidence type="ECO:0000256" key="1">
    <source>
        <dbReference type="ARBA" id="ARBA00022908"/>
    </source>
</evidence>
<evidence type="ECO:0000313" key="4">
    <source>
        <dbReference type="EMBL" id="MCW3474956.1"/>
    </source>
</evidence>
<dbReference type="SUPFAM" id="SSF56349">
    <property type="entry name" value="DNA breaking-rejoining enzymes"/>
    <property type="match status" value="1"/>
</dbReference>
<dbReference type="PANTHER" id="PTHR30349">
    <property type="entry name" value="PHAGE INTEGRASE-RELATED"/>
    <property type="match status" value="1"/>
</dbReference>
<keyword evidence="1" id="KW-0229">DNA integration</keyword>
<dbReference type="Pfam" id="PF00589">
    <property type="entry name" value="Phage_integrase"/>
    <property type="match status" value="1"/>
</dbReference>
<dbReference type="GO" id="GO:0015074">
    <property type="term" value="P:DNA integration"/>
    <property type="evidence" value="ECO:0007669"/>
    <property type="project" value="UniProtKB-KW"/>
</dbReference>
<comment type="caution">
    <text evidence="4">The sequence shown here is derived from an EMBL/GenBank/DDBJ whole genome shotgun (WGS) entry which is preliminary data.</text>
</comment>